<protein>
    <submittedName>
        <fullName evidence="1">Uncharacterized protein</fullName>
    </submittedName>
</protein>
<evidence type="ECO:0000313" key="2">
    <source>
        <dbReference type="Proteomes" id="UP000030754"/>
    </source>
</evidence>
<dbReference type="RefSeq" id="XP_013440526.1">
    <property type="nucleotide sequence ID" value="XM_013585072.1"/>
</dbReference>
<gene>
    <name evidence="1" type="ORF">ENH_00035430</name>
</gene>
<dbReference type="GeneID" id="25473706"/>
<sequence length="10" mass="1218">MIKIRLSFLP</sequence>
<reference evidence="1" key="1">
    <citation type="submission" date="2013-10" db="EMBL/GenBank/DDBJ databases">
        <title>Genomic analysis of the causative agents of coccidiosis in chickens.</title>
        <authorList>
            <person name="Reid A.J."/>
            <person name="Blake D."/>
            <person name="Billington K."/>
            <person name="Browne H."/>
            <person name="Dunn M."/>
            <person name="Hung S."/>
            <person name="Kawahara F."/>
            <person name="Miranda-Saavedra D."/>
            <person name="Mourier T."/>
            <person name="Nagra H."/>
            <person name="Otto T.D."/>
            <person name="Rawlings N."/>
            <person name="Sanchez A."/>
            <person name="Sanders M."/>
            <person name="Subramaniam C."/>
            <person name="Tay Y."/>
            <person name="Dear P."/>
            <person name="Doerig C."/>
            <person name="Gruber A."/>
            <person name="Parkinson J."/>
            <person name="Shirley M."/>
            <person name="Wan K.L."/>
            <person name="Berriman M."/>
            <person name="Tomley F."/>
            <person name="Pain A."/>
        </authorList>
    </citation>
    <scope>NUCLEOTIDE SEQUENCE [LARGE SCALE GENOMIC DNA]</scope>
    <source>
        <strain evidence="1">Houghton</strain>
    </source>
</reference>
<organism evidence="1 2">
    <name type="scientific">Eimeria necatrix</name>
    <dbReference type="NCBI Taxonomy" id="51315"/>
    <lineage>
        <taxon>Eukaryota</taxon>
        <taxon>Sar</taxon>
        <taxon>Alveolata</taxon>
        <taxon>Apicomplexa</taxon>
        <taxon>Conoidasida</taxon>
        <taxon>Coccidia</taxon>
        <taxon>Eucoccidiorida</taxon>
        <taxon>Eimeriorina</taxon>
        <taxon>Eimeriidae</taxon>
        <taxon>Eimeria</taxon>
    </lineage>
</organism>
<dbReference type="EMBL" id="HG722732">
    <property type="protein sequence ID" value="CDJ63164.1"/>
    <property type="molecule type" value="Genomic_DNA"/>
</dbReference>
<name>U6ML40_9EIME</name>
<reference evidence="1" key="2">
    <citation type="submission" date="2013-10" db="EMBL/GenBank/DDBJ databases">
        <authorList>
            <person name="Aslett M."/>
        </authorList>
    </citation>
    <scope>NUCLEOTIDE SEQUENCE [LARGE SCALE GENOMIC DNA]</scope>
    <source>
        <strain evidence="1">Houghton</strain>
    </source>
</reference>
<dbReference type="Proteomes" id="UP000030754">
    <property type="component" value="Unassembled WGS sequence"/>
</dbReference>
<dbReference type="VEuPathDB" id="ToxoDB:ENH_00035430"/>
<accession>U6ML40</accession>
<evidence type="ECO:0000313" key="1">
    <source>
        <dbReference type="EMBL" id="CDJ63164.1"/>
    </source>
</evidence>
<keyword evidence="2" id="KW-1185">Reference proteome</keyword>
<proteinExistence type="predicted"/>